<dbReference type="Proteomes" id="UP001158049">
    <property type="component" value="Unassembled WGS sequence"/>
</dbReference>
<proteinExistence type="predicted"/>
<protein>
    <submittedName>
        <fullName evidence="1">Uncharacterized protein</fullName>
    </submittedName>
</protein>
<reference evidence="1 2" key="1">
    <citation type="submission" date="2017-05" db="EMBL/GenBank/DDBJ databases">
        <authorList>
            <person name="Varghese N."/>
            <person name="Submissions S."/>
        </authorList>
    </citation>
    <scope>NUCLEOTIDE SEQUENCE [LARGE SCALE GENOMIC DNA]</scope>
    <source>
        <strain evidence="1 2">DSM 26001</strain>
    </source>
</reference>
<keyword evidence="2" id="KW-1185">Reference proteome</keyword>
<evidence type="ECO:0000313" key="1">
    <source>
        <dbReference type="EMBL" id="SMP53401.1"/>
    </source>
</evidence>
<comment type="caution">
    <text evidence="1">The sequence shown here is derived from an EMBL/GenBank/DDBJ whole genome shotgun (WGS) entry which is preliminary data.</text>
</comment>
<dbReference type="EMBL" id="FXUL01000003">
    <property type="protein sequence ID" value="SMP53401.1"/>
    <property type="molecule type" value="Genomic_DNA"/>
</dbReference>
<gene>
    <name evidence="1" type="ORF">SAMN06295970_103284</name>
</gene>
<dbReference type="RefSeq" id="WP_283441547.1">
    <property type="nucleotide sequence ID" value="NZ_FXUL01000003.1"/>
</dbReference>
<sequence length="54" mass="5792">MRPHGRVPMPAWHGDCFPAALCAGVALPGAWRGPMPATGWRRKRAGASLRPICV</sequence>
<accession>A0ABY1PYU2</accession>
<evidence type="ECO:0000313" key="2">
    <source>
        <dbReference type="Proteomes" id="UP001158049"/>
    </source>
</evidence>
<name>A0ABY1PYU2_9BURK</name>
<organism evidence="1 2">
    <name type="scientific">Noviherbaspirillum suwonense</name>
    <dbReference type="NCBI Taxonomy" id="1224511"/>
    <lineage>
        <taxon>Bacteria</taxon>
        <taxon>Pseudomonadati</taxon>
        <taxon>Pseudomonadota</taxon>
        <taxon>Betaproteobacteria</taxon>
        <taxon>Burkholderiales</taxon>
        <taxon>Oxalobacteraceae</taxon>
        <taxon>Noviherbaspirillum</taxon>
    </lineage>
</organism>